<keyword evidence="2" id="KW-1185">Reference proteome</keyword>
<organism evidence="1 2">
    <name type="scientific">Flavobacterium haoranii</name>
    <dbReference type="NCBI Taxonomy" id="683124"/>
    <lineage>
        <taxon>Bacteria</taxon>
        <taxon>Pseudomonadati</taxon>
        <taxon>Bacteroidota</taxon>
        <taxon>Flavobacteriia</taxon>
        <taxon>Flavobacteriales</taxon>
        <taxon>Flavobacteriaceae</taxon>
        <taxon>Flavobacterium</taxon>
    </lineage>
</organism>
<protein>
    <submittedName>
        <fullName evidence="1">Uncharacterized protein</fullName>
    </submittedName>
</protein>
<gene>
    <name evidence="1" type="ORF">SAMN05444337_1794</name>
</gene>
<dbReference type="EMBL" id="FQZH01000003">
    <property type="protein sequence ID" value="SHJ34960.1"/>
    <property type="molecule type" value="Genomic_DNA"/>
</dbReference>
<sequence length="168" mass="19519">MKYVVYIICLFIFEIGFGQTKTFPDDFLGTYKGKLEIVSAKGKKEIDMEFHFSKTDTIGTYKYVLVYNKEPRNYFLIEKNKTNGQYIIDENNGILLQASVFDNSIFSMFEVNGNLITTTEKFYENYMDFEILFTNTTKVTTTGKGTEEIPEVKVYPILGTQKARLYKE</sequence>
<accession>A0A1M6IKL4</accession>
<proteinExistence type="predicted"/>
<name>A0A1M6IKL4_9FLAO</name>
<dbReference type="OrthoDB" id="671386at2"/>
<dbReference type="AlphaFoldDB" id="A0A1M6IKL4"/>
<dbReference type="Proteomes" id="UP000184232">
    <property type="component" value="Unassembled WGS sequence"/>
</dbReference>
<evidence type="ECO:0000313" key="2">
    <source>
        <dbReference type="Proteomes" id="UP000184232"/>
    </source>
</evidence>
<reference evidence="2" key="1">
    <citation type="submission" date="2016-11" db="EMBL/GenBank/DDBJ databases">
        <authorList>
            <person name="Varghese N."/>
            <person name="Submissions S."/>
        </authorList>
    </citation>
    <scope>NUCLEOTIDE SEQUENCE [LARGE SCALE GENOMIC DNA]</scope>
    <source>
        <strain evidence="2">DSM 22807</strain>
    </source>
</reference>
<dbReference type="RefSeq" id="WP_072784194.1">
    <property type="nucleotide sequence ID" value="NZ_CP045292.1"/>
</dbReference>
<evidence type="ECO:0000313" key="1">
    <source>
        <dbReference type="EMBL" id="SHJ34960.1"/>
    </source>
</evidence>
<dbReference type="STRING" id="683124.SAMN05444337_1794"/>